<dbReference type="GeneID" id="24414504"/>
<evidence type="ECO:0000313" key="1">
    <source>
        <dbReference type="EMBL" id="EFQ33995.1"/>
    </source>
</evidence>
<dbReference type="EMBL" id="GG697375">
    <property type="protein sequence ID" value="EFQ33995.1"/>
    <property type="molecule type" value="Genomic_DNA"/>
</dbReference>
<dbReference type="HOGENOM" id="CLU_1948680_0_0_1"/>
<dbReference type="VEuPathDB" id="FungiDB:GLRG_09139"/>
<dbReference type="RefSeq" id="XP_008098015.1">
    <property type="nucleotide sequence ID" value="XM_008099824.1"/>
</dbReference>
<dbReference type="AlphaFoldDB" id="E3QT07"/>
<protein>
    <submittedName>
        <fullName evidence="1">Uncharacterized protein</fullName>
    </submittedName>
</protein>
<evidence type="ECO:0000313" key="2">
    <source>
        <dbReference type="Proteomes" id="UP000008782"/>
    </source>
</evidence>
<organism evidence="2">
    <name type="scientific">Colletotrichum graminicola (strain M1.001 / M2 / FGSC 10212)</name>
    <name type="common">Maize anthracnose fungus</name>
    <name type="synonym">Glomerella graminicola</name>
    <dbReference type="NCBI Taxonomy" id="645133"/>
    <lineage>
        <taxon>Eukaryota</taxon>
        <taxon>Fungi</taxon>
        <taxon>Dikarya</taxon>
        <taxon>Ascomycota</taxon>
        <taxon>Pezizomycotina</taxon>
        <taxon>Sordariomycetes</taxon>
        <taxon>Hypocreomycetidae</taxon>
        <taxon>Glomerellales</taxon>
        <taxon>Glomerellaceae</taxon>
        <taxon>Colletotrichum</taxon>
        <taxon>Colletotrichum graminicola species complex</taxon>
    </lineage>
</organism>
<dbReference type="eggNOG" id="ENOG502RSFR">
    <property type="taxonomic scope" value="Eukaryota"/>
</dbReference>
<keyword evidence="2" id="KW-1185">Reference proteome</keyword>
<name>E3QT07_COLGM</name>
<accession>E3QT07</accession>
<dbReference type="Proteomes" id="UP000008782">
    <property type="component" value="Unassembled WGS sequence"/>
</dbReference>
<sequence>MTWLPRLATFLDPQARDTRGPVSSGNRITSWDNTVVHRAVPVPPHARPGRKQACKALDDFAESIFWGFHMPDEYAGVAGKTGAYWGKDGRWSRFMTLTLTLMEPVFREKTRGDPEGRQCAVGMAHVVSL</sequence>
<gene>
    <name evidence="1" type="ORF">GLRG_09139</name>
</gene>
<dbReference type="STRING" id="645133.E3QT07"/>
<reference evidence="2" key="1">
    <citation type="journal article" date="2012" name="Nat. Genet.">
        <title>Lifestyle transitions in plant pathogenic Colletotrichum fungi deciphered by genome and transcriptome analyses.</title>
        <authorList>
            <person name="O'Connell R.J."/>
            <person name="Thon M.R."/>
            <person name="Hacquard S."/>
            <person name="Amyotte S.G."/>
            <person name="Kleemann J."/>
            <person name="Torres M.F."/>
            <person name="Damm U."/>
            <person name="Buiate E.A."/>
            <person name="Epstein L."/>
            <person name="Alkan N."/>
            <person name="Altmueller J."/>
            <person name="Alvarado-Balderrama L."/>
            <person name="Bauser C.A."/>
            <person name="Becker C."/>
            <person name="Birren B.W."/>
            <person name="Chen Z."/>
            <person name="Choi J."/>
            <person name="Crouch J.A."/>
            <person name="Duvick J.P."/>
            <person name="Farman M.A."/>
            <person name="Gan P."/>
            <person name="Heiman D."/>
            <person name="Henrissat B."/>
            <person name="Howard R.J."/>
            <person name="Kabbage M."/>
            <person name="Koch C."/>
            <person name="Kracher B."/>
            <person name="Kubo Y."/>
            <person name="Law A.D."/>
            <person name="Lebrun M.-H."/>
            <person name="Lee Y.-H."/>
            <person name="Miyara I."/>
            <person name="Moore N."/>
            <person name="Neumann U."/>
            <person name="Nordstroem K."/>
            <person name="Panaccione D.G."/>
            <person name="Panstruga R."/>
            <person name="Place M."/>
            <person name="Proctor R.H."/>
            <person name="Prusky D."/>
            <person name="Rech G."/>
            <person name="Reinhardt R."/>
            <person name="Rollins J.A."/>
            <person name="Rounsley S."/>
            <person name="Schardl C.L."/>
            <person name="Schwartz D.C."/>
            <person name="Shenoy N."/>
            <person name="Shirasu K."/>
            <person name="Sikhakolli U.R."/>
            <person name="Stueber K."/>
            <person name="Sukno S.A."/>
            <person name="Sweigard J.A."/>
            <person name="Takano Y."/>
            <person name="Takahara H."/>
            <person name="Trail F."/>
            <person name="van der Does H.C."/>
            <person name="Voll L.M."/>
            <person name="Will I."/>
            <person name="Young S."/>
            <person name="Zeng Q."/>
            <person name="Zhang J."/>
            <person name="Zhou S."/>
            <person name="Dickman M.B."/>
            <person name="Schulze-Lefert P."/>
            <person name="Ver Loren van Themaat E."/>
            <person name="Ma L.-J."/>
            <person name="Vaillancourt L.J."/>
        </authorList>
    </citation>
    <scope>NUCLEOTIDE SEQUENCE [LARGE SCALE GENOMIC DNA]</scope>
    <source>
        <strain evidence="2">M1.001 / M2 / FGSC 10212</strain>
    </source>
</reference>
<proteinExistence type="predicted"/>